<evidence type="ECO:0000313" key="3">
    <source>
        <dbReference type="EMBL" id="MEK8053064.1"/>
    </source>
</evidence>
<dbReference type="RefSeq" id="WP_341412797.1">
    <property type="nucleotide sequence ID" value="NZ_JBBUTH010000010.1"/>
</dbReference>
<feature type="chain" id="PRO_5045531102" evidence="1">
    <location>
        <begin position="27"/>
        <end position="191"/>
    </location>
</feature>
<keyword evidence="1" id="KW-0732">Signal</keyword>
<gene>
    <name evidence="3" type="ORF">AACH10_22615</name>
</gene>
<feature type="signal peptide" evidence="1">
    <location>
        <begin position="1"/>
        <end position="26"/>
    </location>
</feature>
<name>A0ABU9CML2_9BURK</name>
<dbReference type="NCBIfam" id="TIGR02595">
    <property type="entry name" value="PEP_CTERM"/>
    <property type="match status" value="1"/>
</dbReference>
<protein>
    <submittedName>
        <fullName evidence="3">PEP-CTERM sorting domain-containing protein</fullName>
    </submittedName>
</protein>
<evidence type="ECO:0000313" key="4">
    <source>
        <dbReference type="Proteomes" id="UP001365405"/>
    </source>
</evidence>
<keyword evidence="4" id="KW-1185">Reference proteome</keyword>
<reference evidence="3 4" key="1">
    <citation type="submission" date="2024-04" db="EMBL/GenBank/DDBJ databases">
        <title>Novel species of the genus Ideonella isolated from streams.</title>
        <authorList>
            <person name="Lu H."/>
        </authorList>
    </citation>
    <scope>NUCLEOTIDE SEQUENCE [LARGE SCALE GENOMIC DNA]</scope>
    <source>
        <strain evidence="3 4">DXS22W</strain>
    </source>
</reference>
<dbReference type="Pfam" id="PF07589">
    <property type="entry name" value="PEP-CTERM"/>
    <property type="match status" value="1"/>
</dbReference>
<dbReference type="EMBL" id="JBBUTH010000010">
    <property type="protein sequence ID" value="MEK8053064.1"/>
    <property type="molecule type" value="Genomic_DNA"/>
</dbReference>
<feature type="domain" description="Ice-binding protein C-terminal" evidence="2">
    <location>
        <begin position="162"/>
        <end position="185"/>
    </location>
</feature>
<sequence>MRMPHLLSTLLLAGATLAAGAGSAHAADGSYTIAFRNLPSTGLQGDADNTTLAFHLPSLAYITGLTWTVDVQAFDPSWLQELTLSLTATSGEGVQFSPAPNAAAAGSFQGQGRVDLVNSGLAFRLAADGRLNLEVYDAVDDLPGLADGRWRSATLQLAYTAAVPEPASVALLLAGIGVVGLRHRRERALPG</sequence>
<organism evidence="3 4">
    <name type="scientific">Pseudaquabacterium inlustre</name>
    <dbReference type="NCBI Taxonomy" id="2984192"/>
    <lineage>
        <taxon>Bacteria</taxon>
        <taxon>Pseudomonadati</taxon>
        <taxon>Pseudomonadota</taxon>
        <taxon>Betaproteobacteria</taxon>
        <taxon>Burkholderiales</taxon>
        <taxon>Sphaerotilaceae</taxon>
        <taxon>Pseudaquabacterium</taxon>
    </lineage>
</organism>
<comment type="caution">
    <text evidence="3">The sequence shown here is derived from an EMBL/GenBank/DDBJ whole genome shotgun (WGS) entry which is preliminary data.</text>
</comment>
<proteinExistence type="predicted"/>
<dbReference type="Proteomes" id="UP001365405">
    <property type="component" value="Unassembled WGS sequence"/>
</dbReference>
<evidence type="ECO:0000259" key="2">
    <source>
        <dbReference type="Pfam" id="PF07589"/>
    </source>
</evidence>
<dbReference type="InterPro" id="IPR013424">
    <property type="entry name" value="Ice-binding_C"/>
</dbReference>
<accession>A0ABU9CML2</accession>
<evidence type="ECO:0000256" key="1">
    <source>
        <dbReference type="SAM" id="SignalP"/>
    </source>
</evidence>